<name>A0A482Y4P5_9EURY</name>
<dbReference type="PANTHER" id="PTHR33295:SF18">
    <property type="entry name" value="AAA+ ATPASE DOMAIN-CONTAINING PROTEIN"/>
    <property type="match status" value="1"/>
</dbReference>
<keyword evidence="3" id="KW-0547">Nucleotide-binding</keyword>
<evidence type="ECO:0000313" key="3">
    <source>
        <dbReference type="EMBL" id="RZH68766.1"/>
    </source>
</evidence>
<dbReference type="Pfam" id="PF13635">
    <property type="entry name" value="DUF4143"/>
    <property type="match status" value="1"/>
</dbReference>
<proteinExistence type="predicted"/>
<comment type="caution">
    <text evidence="3">The sequence shown here is derived from an EMBL/GenBank/DDBJ whole genome shotgun (WGS) entry which is preliminary data.</text>
</comment>
<dbReference type="Proteomes" id="UP000292704">
    <property type="component" value="Unassembled WGS sequence"/>
</dbReference>
<dbReference type="InterPro" id="IPR025420">
    <property type="entry name" value="DUF4143"/>
</dbReference>
<evidence type="ECO:0000313" key="4">
    <source>
        <dbReference type="Proteomes" id="UP000292704"/>
    </source>
</evidence>
<feature type="domain" description="AAA" evidence="1">
    <location>
        <begin position="51"/>
        <end position="155"/>
    </location>
</feature>
<sequence length="470" mass="53114">MNSSMERADLGTDYRQQNPWWETDDVSASNRYHKERRSDYQYKLDSVRSSRFAIIAGAAGSGKTTILHQIAYDLVEEDSVPSQNVMYLPLGNPRFQVGSNVIRDAVDIFATYYWRRDADPSEGYVLVDDAHASNSWSKQVRWCLEQFDDLTVAVTLPTLDRADTGAIEDLGIEIASDLLLPPKFYDVVTESSRIELEKEKAHKMRDALESAADTGDLAPLQSTIDAIESSLDSTSALKRSVLDYFRGTERDADIDDVAHSLESTIYRDVPRYQQFEDRSDLYALCAIAAMNPGTTLSLKDLSGVLECDRRTLQRYIDILEDFFILTPSYQYEYKRRRSVRLYLRDPLLVGSLADLDLSGILDPDAERQLTATVVFDHLKRLAFYYQGGNPSVHFWESSGERVDFVIETGDGNPLPIVAQDASRDRSPADSIQAFCDEHDCEFGVAVARDVEPSIEEEMATLPLWLFLLVI</sequence>
<evidence type="ECO:0000259" key="1">
    <source>
        <dbReference type="Pfam" id="PF13173"/>
    </source>
</evidence>
<protein>
    <submittedName>
        <fullName evidence="3">ATP-binding protein</fullName>
    </submittedName>
</protein>
<organism evidence="3 4">
    <name type="scientific">Natrinema altunense</name>
    <dbReference type="NCBI Taxonomy" id="222984"/>
    <lineage>
        <taxon>Archaea</taxon>
        <taxon>Methanobacteriati</taxon>
        <taxon>Methanobacteriota</taxon>
        <taxon>Stenosarchaea group</taxon>
        <taxon>Halobacteria</taxon>
        <taxon>Halobacteriales</taxon>
        <taxon>Natrialbaceae</taxon>
        <taxon>Natrinema</taxon>
    </lineage>
</organism>
<dbReference type="Pfam" id="PF13173">
    <property type="entry name" value="AAA_14"/>
    <property type="match status" value="1"/>
</dbReference>
<dbReference type="GO" id="GO:0005524">
    <property type="term" value="F:ATP binding"/>
    <property type="evidence" value="ECO:0007669"/>
    <property type="project" value="UniProtKB-KW"/>
</dbReference>
<dbReference type="EMBL" id="SHMR01000001">
    <property type="protein sequence ID" value="RZH68766.1"/>
    <property type="molecule type" value="Genomic_DNA"/>
</dbReference>
<dbReference type="InterPro" id="IPR027417">
    <property type="entry name" value="P-loop_NTPase"/>
</dbReference>
<reference evidence="3 4" key="1">
    <citation type="submission" date="2019-02" db="EMBL/GenBank/DDBJ databases">
        <title>Genome analysis provides insights into bioremediation potentialities and Haloocin production by Natrinema altunense strain 4.1R isolated from Chott Douz in Tunisian desert.</title>
        <authorList>
            <person name="Najjari A."/>
            <person name="Youssef N."/>
            <person name="Ben Dhia O."/>
            <person name="Ferjani R."/>
            <person name="El Hidri D."/>
            <person name="Ouzari H.I."/>
            <person name="Cherif A."/>
        </authorList>
    </citation>
    <scope>NUCLEOTIDE SEQUENCE [LARGE SCALE GENOMIC DNA]</scope>
    <source>
        <strain evidence="3 4">4.1R</strain>
    </source>
</reference>
<dbReference type="SUPFAM" id="SSF52540">
    <property type="entry name" value="P-loop containing nucleoside triphosphate hydrolases"/>
    <property type="match status" value="1"/>
</dbReference>
<feature type="domain" description="DUF4143" evidence="2">
    <location>
        <begin position="267"/>
        <end position="416"/>
    </location>
</feature>
<evidence type="ECO:0000259" key="2">
    <source>
        <dbReference type="Pfam" id="PF13635"/>
    </source>
</evidence>
<gene>
    <name evidence="3" type="ORF">ELS17_04700</name>
</gene>
<dbReference type="InterPro" id="IPR041682">
    <property type="entry name" value="AAA_14"/>
</dbReference>
<dbReference type="PANTHER" id="PTHR33295">
    <property type="entry name" value="ATPASE"/>
    <property type="match status" value="1"/>
</dbReference>
<dbReference type="Gene3D" id="3.40.50.300">
    <property type="entry name" value="P-loop containing nucleotide triphosphate hydrolases"/>
    <property type="match status" value="1"/>
</dbReference>
<keyword evidence="3" id="KW-0067">ATP-binding</keyword>
<dbReference type="AlphaFoldDB" id="A0A482Y4P5"/>
<accession>A0A482Y4P5</accession>